<accession>A0A1H8C631</accession>
<dbReference type="Proteomes" id="UP000199695">
    <property type="component" value="Unassembled WGS sequence"/>
</dbReference>
<sequence>MSSPDHHQDGSFIILFDGVCNFCNEWVQFVIRRDSRAKFRFAPLQSDTGQSLLSARGIDPAGLDSLVLIEKNRHSTQSTAVLRICKELDGLWKVLYLLILVPRPLRNAVYRWVAANRYRWFGKRESCMIPTPEIRGRFLELDTQT</sequence>
<dbReference type="PANTHER" id="PTHR33639:SF2">
    <property type="entry name" value="DUF393 DOMAIN-CONTAINING PROTEIN"/>
    <property type="match status" value="1"/>
</dbReference>
<dbReference type="PANTHER" id="PTHR33639">
    <property type="entry name" value="THIOL-DISULFIDE OXIDOREDUCTASE DCC"/>
    <property type="match status" value="1"/>
</dbReference>
<dbReference type="OrthoDB" id="9785438at2"/>
<protein>
    <submittedName>
        <fullName evidence="1">Predicted thiol-disulfide oxidoreductase YuxK, DCC family</fullName>
    </submittedName>
</protein>
<dbReference type="InterPro" id="IPR052927">
    <property type="entry name" value="DCC_oxidoreductase"/>
</dbReference>
<evidence type="ECO:0000313" key="1">
    <source>
        <dbReference type="EMBL" id="SEM90535.1"/>
    </source>
</evidence>
<dbReference type="GO" id="GO:0015035">
    <property type="term" value="F:protein-disulfide reductase activity"/>
    <property type="evidence" value="ECO:0007669"/>
    <property type="project" value="InterPro"/>
</dbReference>
<gene>
    <name evidence="1" type="ORF">SAMN05444955_10395</name>
</gene>
<dbReference type="EMBL" id="FOCQ01000003">
    <property type="protein sequence ID" value="SEM90535.1"/>
    <property type="molecule type" value="Genomic_DNA"/>
</dbReference>
<dbReference type="InterPro" id="IPR007263">
    <property type="entry name" value="DCC1-like"/>
</dbReference>
<dbReference type="AlphaFoldDB" id="A0A1H8C631"/>
<proteinExistence type="predicted"/>
<name>A0A1H8C631_9BACL</name>
<dbReference type="RefSeq" id="WP_089965624.1">
    <property type="nucleotide sequence ID" value="NZ_FOCQ01000003.1"/>
</dbReference>
<organism evidence="1 2">
    <name type="scientific">Lihuaxuella thermophila</name>
    <dbReference type="NCBI Taxonomy" id="1173111"/>
    <lineage>
        <taxon>Bacteria</taxon>
        <taxon>Bacillati</taxon>
        <taxon>Bacillota</taxon>
        <taxon>Bacilli</taxon>
        <taxon>Bacillales</taxon>
        <taxon>Thermoactinomycetaceae</taxon>
        <taxon>Lihuaxuella</taxon>
    </lineage>
</organism>
<dbReference type="Pfam" id="PF04134">
    <property type="entry name" value="DCC1-like"/>
    <property type="match status" value="1"/>
</dbReference>
<keyword evidence="2" id="KW-1185">Reference proteome</keyword>
<reference evidence="1 2" key="1">
    <citation type="submission" date="2016-10" db="EMBL/GenBank/DDBJ databases">
        <authorList>
            <person name="de Groot N.N."/>
        </authorList>
    </citation>
    <scope>NUCLEOTIDE SEQUENCE [LARGE SCALE GENOMIC DNA]</scope>
    <source>
        <strain evidence="1 2">DSM 46701</strain>
    </source>
</reference>
<evidence type="ECO:0000313" key="2">
    <source>
        <dbReference type="Proteomes" id="UP000199695"/>
    </source>
</evidence>